<dbReference type="Pfam" id="PF07997">
    <property type="entry name" value="DUF1694"/>
    <property type="match status" value="1"/>
</dbReference>
<dbReference type="PIRSF" id="PIRSF034303">
    <property type="entry name" value="DUF1694"/>
    <property type="match status" value="1"/>
</dbReference>
<dbReference type="EMBL" id="JXKM01000002">
    <property type="protein sequence ID" value="OJG36681.1"/>
    <property type="molecule type" value="Genomic_DNA"/>
</dbReference>
<evidence type="ECO:0000313" key="2">
    <source>
        <dbReference type="EMBL" id="OJG36681.1"/>
    </source>
</evidence>
<dbReference type="STRING" id="319970.RV00_GL001126"/>
<proteinExistence type="predicted"/>
<evidence type="ECO:0008006" key="4">
    <source>
        <dbReference type="Google" id="ProtNLM"/>
    </source>
</evidence>
<dbReference type="AlphaFoldDB" id="A0A1L8SXA8"/>
<name>A0A1L8SXA8_9ENTE</name>
<feature type="compositionally biased region" description="Basic and acidic residues" evidence="1">
    <location>
        <begin position="1"/>
        <end position="21"/>
    </location>
</feature>
<accession>A0A1L8SXA8</accession>
<organism evidence="2 3">
    <name type="scientific">Enterococcus devriesei</name>
    <dbReference type="NCBI Taxonomy" id="319970"/>
    <lineage>
        <taxon>Bacteria</taxon>
        <taxon>Bacillati</taxon>
        <taxon>Bacillota</taxon>
        <taxon>Bacilli</taxon>
        <taxon>Lactobacillales</taxon>
        <taxon>Enterococcaceae</taxon>
        <taxon>Enterococcus</taxon>
    </lineage>
</organism>
<dbReference type="InterPro" id="IPR012543">
    <property type="entry name" value="DUF1694"/>
</dbReference>
<feature type="region of interest" description="Disordered" evidence="1">
    <location>
        <begin position="1"/>
        <end position="30"/>
    </location>
</feature>
<keyword evidence="3" id="KW-1185">Reference proteome</keyword>
<comment type="caution">
    <text evidence="2">The sequence shown here is derived from an EMBL/GenBank/DDBJ whole genome shotgun (WGS) entry which is preliminary data.</text>
</comment>
<dbReference type="InterPro" id="IPR029064">
    <property type="entry name" value="Ribosomal_eL30-like_sf"/>
</dbReference>
<dbReference type="SUPFAM" id="SSF160515">
    <property type="entry name" value="YueI-like"/>
    <property type="match status" value="1"/>
</dbReference>
<reference evidence="2 3" key="1">
    <citation type="submission" date="2014-12" db="EMBL/GenBank/DDBJ databases">
        <title>Draft genome sequences of 29 type strains of Enterococci.</title>
        <authorList>
            <person name="Zhong Z."/>
            <person name="Sun Z."/>
            <person name="Liu W."/>
            <person name="Zhang W."/>
            <person name="Zhang H."/>
        </authorList>
    </citation>
    <scope>NUCLEOTIDE SEQUENCE [LARGE SCALE GENOMIC DNA]</scope>
    <source>
        <strain evidence="2 3">DSM 22802</strain>
    </source>
</reference>
<dbReference type="Proteomes" id="UP000183700">
    <property type="component" value="Unassembled WGS sequence"/>
</dbReference>
<protein>
    <recommendedName>
        <fullName evidence="4">DUF1694 domain-containing protein</fullName>
    </recommendedName>
</protein>
<evidence type="ECO:0000256" key="1">
    <source>
        <dbReference type="SAM" id="MobiDB-lite"/>
    </source>
</evidence>
<evidence type="ECO:0000313" key="3">
    <source>
        <dbReference type="Proteomes" id="UP000183700"/>
    </source>
</evidence>
<gene>
    <name evidence="2" type="ORF">RV00_GL001126</name>
</gene>
<sequence>MDKEVNKMAKDELQQHMDKGRYGTPQVNPDEQRKYLGTFRERCFLSMTVKEMGNPTDRDHLLTEIQKYPEGKLLINGEVPETLQSTFIALASKNSVDFTIVNDATVDSEDSIGLLLVTDHAVNEEIIDIEKKYPPKTDDETADPKEKKSFFGKLFD</sequence>
<feature type="region of interest" description="Disordered" evidence="1">
    <location>
        <begin position="132"/>
        <end position="156"/>
    </location>
</feature>
<dbReference type="Gene3D" id="3.30.1330.30">
    <property type="match status" value="1"/>
</dbReference>